<accession>A0ABU3Y213</accession>
<comment type="caution">
    <text evidence="1">The sequence shown here is derived from an EMBL/GenBank/DDBJ whole genome shotgun (WGS) entry which is preliminary data.</text>
</comment>
<sequence>MTAQDFEPPILVGGGAVELYSNSAVTTGDFDLVTARQESLEHIFRSLGFVRPSGPGIATRGWMHPDLKLGFEIVSSTLLDGLADRDRILLVDLGADGIAAIIAVEDMIADRMGQFASGSAPEMREQARRLLTLHSDADRAYLDRRIREETAGEYGIEDL</sequence>
<reference evidence="1 2" key="1">
    <citation type="submission" date="2023-10" db="EMBL/GenBank/DDBJ databases">
        <title>Sphingomonas sp. HF-S4 16S ribosomal RNA gene Genome sequencing and assembly.</title>
        <authorList>
            <person name="Lee H."/>
        </authorList>
    </citation>
    <scope>NUCLEOTIDE SEQUENCE [LARGE SCALE GENOMIC DNA]</scope>
    <source>
        <strain evidence="1 2">HF-S4</strain>
    </source>
</reference>
<name>A0ABU3Y213_9SPHN</name>
<evidence type="ECO:0000313" key="1">
    <source>
        <dbReference type="EMBL" id="MDV3455413.1"/>
    </source>
</evidence>
<protein>
    <submittedName>
        <fullName evidence="1">Uncharacterized protein</fullName>
    </submittedName>
</protein>
<dbReference type="EMBL" id="JAWJEJ010000001">
    <property type="protein sequence ID" value="MDV3455413.1"/>
    <property type="molecule type" value="Genomic_DNA"/>
</dbReference>
<keyword evidence="2" id="KW-1185">Reference proteome</keyword>
<organism evidence="1 2">
    <name type="scientific">Sphingomonas agrestis</name>
    <dbReference type="NCBI Taxonomy" id="3080540"/>
    <lineage>
        <taxon>Bacteria</taxon>
        <taxon>Pseudomonadati</taxon>
        <taxon>Pseudomonadota</taxon>
        <taxon>Alphaproteobacteria</taxon>
        <taxon>Sphingomonadales</taxon>
        <taxon>Sphingomonadaceae</taxon>
        <taxon>Sphingomonas</taxon>
    </lineage>
</organism>
<dbReference type="RefSeq" id="WP_317224634.1">
    <property type="nucleotide sequence ID" value="NZ_JAWJEJ010000001.1"/>
</dbReference>
<gene>
    <name evidence="1" type="ORF">RZN05_00340</name>
</gene>
<proteinExistence type="predicted"/>
<evidence type="ECO:0000313" key="2">
    <source>
        <dbReference type="Proteomes" id="UP001273531"/>
    </source>
</evidence>
<dbReference type="Proteomes" id="UP001273531">
    <property type="component" value="Unassembled WGS sequence"/>
</dbReference>